<name>A0ACB7RLU7_HYAAI</name>
<proteinExistence type="predicted"/>
<protein>
    <submittedName>
        <fullName evidence="1">Uncharacterized protein</fullName>
    </submittedName>
</protein>
<reference evidence="1" key="1">
    <citation type="submission" date="2020-05" db="EMBL/GenBank/DDBJ databases">
        <title>Large-scale comparative analyses of tick genomes elucidate their genetic diversity and vector capacities.</title>
        <authorList>
            <person name="Jia N."/>
            <person name="Wang J."/>
            <person name="Shi W."/>
            <person name="Du L."/>
            <person name="Sun Y."/>
            <person name="Zhan W."/>
            <person name="Jiang J."/>
            <person name="Wang Q."/>
            <person name="Zhang B."/>
            <person name="Ji P."/>
            <person name="Sakyi L.B."/>
            <person name="Cui X."/>
            <person name="Yuan T."/>
            <person name="Jiang B."/>
            <person name="Yang W."/>
            <person name="Lam T.T.-Y."/>
            <person name="Chang Q."/>
            <person name="Ding S."/>
            <person name="Wang X."/>
            <person name="Zhu J."/>
            <person name="Ruan X."/>
            <person name="Zhao L."/>
            <person name="Wei J."/>
            <person name="Que T."/>
            <person name="Du C."/>
            <person name="Cheng J."/>
            <person name="Dai P."/>
            <person name="Han X."/>
            <person name="Huang E."/>
            <person name="Gao Y."/>
            <person name="Liu J."/>
            <person name="Shao H."/>
            <person name="Ye R."/>
            <person name="Li L."/>
            <person name="Wei W."/>
            <person name="Wang X."/>
            <person name="Wang C."/>
            <person name="Yang T."/>
            <person name="Huo Q."/>
            <person name="Li W."/>
            <person name="Guo W."/>
            <person name="Chen H."/>
            <person name="Zhou L."/>
            <person name="Ni X."/>
            <person name="Tian J."/>
            <person name="Zhou Y."/>
            <person name="Sheng Y."/>
            <person name="Liu T."/>
            <person name="Pan Y."/>
            <person name="Xia L."/>
            <person name="Li J."/>
            <person name="Zhao F."/>
            <person name="Cao W."/>
        </authorList>
    </citation>
    <scope>NUCLEOTIDE SEQUENCE</scope>
    <source>
        <strain evidence="1">Hyas-2018</strain>
    </source>
</reference>
<organism evidence="1 2">
    <name type="scientific">Hyalomma asiaticum</name>
    <name type="common">Tick</name>
    <dbReference type="NCBI Taxonomy" id="266040"/>
    <lineage>
        <taxon>Eukaryota</taxon>
        <taxon>Metazoa</taxon>
        <taxon>Ecdysozoa</taxon>
        <taxon>Arthropoda</taxon>
        <taxon>Chelicerata</taxon>
        <taxon>Arachnida</taxon>
        <taxon>Acari</taxon>
        <taxon>Parasitiformes</taxon>
        <taxon>Ixodida</taxon>
        <taxon>Ixodoidea</taxon>
        <taxon>Ixodidae</taxon>
        <taxon>Hyalomminae</taxon>
        <taxon>Hyalomma</taxon>
    </lineage>
</organism>
<dbReference type="EMBL" id="CM023488">
    <property type="protein sequence ID" value="KAH6923470.1"/>
    <property type="molecule type" value="Genomic_DNA"/>
</dbReference>
<sequence length="195" mass="21291">MDVTNVIGDYGKFHRNVYLFTLLREAPSAFHLVIYSFFFPSVEHWCAVPETLVGNVTSEQWKTLMVSNSSLNADSSPGGLHQCESFDADFSEGGALRTYVGGTVPMGTLVGFAGLASPFMLLLPETFRVTLPDRILESIDMGNPNRLQMSDQLLLLVRSAASFRSISTSLAALLAAKPAHVASRRNTLTKMDPFA</sequence>
<keyword evidence="2" id="KW-1185">Reference proteome</keyword>
<dbReference type="Proteomes" id="UP000821845">
    <property type="component" value="Chromosome 8"/>
</dbReference>
<evidence type="ECO:0000313" key="2">
    <source>
        <dbReference type="Proteomes" id="UP000821845"/>
    </source>
</evidence>
<comment type="caution">
    <text evidence="1">The sequence shown here is derived from an EMBL/GenBank/DDBJ whole genome shotgun (WGS) entry which is preliminary data.</text>
</comment>
<evidence type="ECO:0000313" key="1">
    <source>
        <dbReference type="EMBL" id="KAH6923470.1"/>
    </source>
</evidence>
<gene>
    <name evidence="1" type="ORF">HPB50_001291</name>
</gene>
<accession>A0ACB7RLU7</accession>